<dbReference type="PROSITE" id="PS50198">
    <property type="entry name" value="PPIC_PPIASE_2"/>
    <property type="match status" value="1"/>
</dbReference>
<dbReference type="PANTHER" id="PTHR47245:SF2">
    <property type="entry name" value="PEPTIDYL-PROLYL CIS-TRANS ISOMERASE HP_0175-RELATED"/>
    <property type="match status" value="1"/>
</dbReference>
<keyword evidence="1" id="KW-0413">Isomerase</keyword>
<dbReference type="InterPro" id="IPR050245">
    <property type="entry name" value="PrsA_foldase"/>
</dbReference>
<dbReference type="InterPro" id="IPR023058">
    <property type="entry name" value="PPIase_PpiC_CS"/>
</dbReference>
<evidence type="ECO:0000256" key="1">
    <source>
        <dbReference type="PROSITE-ProRule" id="PRU00278"/>
    </source>
</evidence>
<name>A0A1I5GAZ9_9ACTN</name>
<organism evidence="3 4">
    <name type="scientific">Geodermatophilus obscurus</name>
    <dbReference type="NCBI Taxonomy" id="1861"/>
    <lineage>
        <taxon>Bacteria</taxon>
        <taxon>Bacillati</taxon>
        <taxon>Actinomycetota</taxon>
        <taxon>Actinomycetes</taxon>
        <taxon>Geodermatophilales</taxon>
        <taxon>Geodermatophilaceae</taxon>
        <taxon>Geodermatophilus</taxon>
    </lineage>
</organism>
<dbReference type="Gene3D" id="1.10.4030.10">
    <property type="entry name" value="Porin chaperone SurA, peptide-binding domain"/>
    <property type="match status" value="1"/>
</dbReference>
<evidence type="ECO:0000259" key="2">
    <source>
        <dbReference type="PROSITE" id="PS50198"/>
    </source>
</evidence>
<dbReference type="EMBL" id="FOWE01000006">
    <property type="protein sequence ID" value="SFO33112.1"/>
    <property type="molecule type" value="Genomic_DNA"/>
</dbReference>
<dbReference type="GO" id="GO:0003755">
    <property type="term" value="F:peptidyl-prolyl cis-trans isomerase activity"/>
    <property type="evidence" value="ECO:0007669"/>
    <property type="project" value="UniProtKB-KW"/>
</dbReference>
<dbReference type="Proteomes" id="UP000183642">
    <property type="component" value="Unassembled WGS sequence"/>
</dbReference>
<proteinExistence type="predicted"/>
<reference evidence="4" key="1">
    <citation type="submission" date="2016-10" db="EMBL/GenBank/DDBJ databases">
        <authorList>
            <person name="Varghese N."/>
            <person name="Submissions S."/>
        </authorList>
    </citation>
    <scope>NUCLEOTIDE SEQUENCE [LARGE SCALE GENOMIC DNA]</scope>
    <source>
        <strain evidence="4">DSM 43161</strain>
    </source>
</reference>
<dbReference type="Pfam" id="PF13624">
    <property type="entry name" value="SurA_N_3"/>
    <property type="match status" value="1"/>
</dbReference>
<protein>
    <submittedName>
        <fullName evidence="3">SurA N-terminal domain-containing protein</fullName>
    </submittedName>
</protein>
<accession>A0A1I5GAZ9</accession>
<keyword evidence="1" id="KW-0697">Rotamase</keyword>
<dbReference type="InterPro" id="IPR046357">
    <property type="entry name" value="PPIase_dom_sf"/>
</dbReference>
<dbReference type="InterPro" id="IPR027304">
    <property type="entry name" value="Trigger_fact/SurA_dom_sf"/>
</dbReference>
<sequence>MPRPMSHLRPRPTALSRRPAAVLPAVLTAAVLLTTACTSGGDAAGSAGPAAVVDGRPVEQAELDRRLATVTSDPDVSAAIATDAAVENRLRADVLAQLIEVRVVSAAAPDLGAEVTDEELDAHVDRLAEEQLGGGPDAWAAFLAERGYPEEEVRAQLGEDLLREEVEDLLGAPAVAPEQVAQAHAAEWQGRKRVAHVLVASPEEAAAALAELRAGADFATLARERSLDQASAASGGDLGPWIEDQYVAAFDQAVENATGPGLLEPVSTPFGWHVIEVRAPATLEEVSGLITEQLAEQQQDAAYAEWVAGVRAGVDVDVRDDLGDWDRAGGTVTP</sequence>
<dbReference type="SUPFAM" id="SSF54534">
    <property type="entry name" value="FKBP-like"/>
    <property type="match status" value="1"/>
</dbReference>
<gene>
    <name evidence="3" type="ORF">SAMN05660359_02717</name>
</gene>
<dbReference type="Gene3D" id="3.10.50.40">
    <property type="match status" value="1"/>
</dbReference>
<dbReference type="PROSITE" id="PS01096">
    <property type="entry name" value="PPIC_PPIASE_1"/>
    <property type="match status" value="1"/>
</dbReference>
<dbReference type="AlphaFoldDB" id="A0A1I5GAZ9"/>
<dbReference type="SUPFAM" id="SSF109998">
    <property type="entry name" value="Triger factor/SurA peptide-binding domain-like"/>
    <property type="match status" value="1"/>
</dbReference>
<feature type="domain" description="PpiC" evidence="2">
    <location>
        <begin position="189"/>
        <end position="279"/>
    </location>
</feature>
<dbReference type="PANTHER" id="PTHR47245">
    <property type="entry name" value="PEPTIDYLPROLYL ISOMERASE"/>
    <property type="match status" value="1"/>
</dbReference>
<dbReference type="InterPro" id="IPR000297">
    <property type="entry name" value="PPIase_PpiC"/>
</dbReference>
<evidence type="ECO:0000313" key="3">
    <source>
        <dbReference type="EMBL" id="SFO33112.1"/>
    </source>
</evidence>
<dbReference type="Pfam" id="PF13616">
    <property type="entry name" value="Rotamase_3"/>
    <property type="match status" value="1"/>
</dbReference>
<keyword evidence="4" id="KW-1185">Reference proteome</keyword>
<evidence type="ECO:0000313" key="4">
    <source>
        <dbReference type="Proteomes" id="UP000183642"/>
    </source>
</evidence>